<evidence type="ECO:0000256" key="1">
    <source>
        <dbReference type="ARBA" id="ARBA00010716"/>
    </source>
</evidence>
<dbReference type="Pfam" id="PF01979">
    <property type="entry name" value="Amidohydro_1"/>
    <property type="match status" value="1"/>
</dbReference>
<keyword evidence="4" id="KW-0119">Carbohydrate metabolism</keyword>
<organism evidence="7 8">
    <name type="scientific">Caldalkalibacillus horti</name>
    <dbReference type="NCBI Taxonomy" id="77523"/>
    <lineage>
        <taxon>Bacteria</taxon>
        <taxon>Bacillati</taxon>
        <taxon>Bacillota</taxon>
        <taxon>Bacilli</taxon>
        <taxon>Bacillales</taxon>
        <taxon>Bacillaceae</taxon>
        <taxon>Caldalkalibacillus</taxon>
    </lineage>
</organism>
<evidence type="ECO:0000256" key="5">
    <source>
        <dbReference type="SAM" id="MobiDB-lite"/>
    </source>
</evidence>
<accession>A0ABT9VZA0</accession>
<keyword evidence="2" id="KW-0479">Metal-binding</keyword>
<feature type="compositionally biased region" description="Polar residues" evidence="5">
    <location>
        <begin position="162"/>
        <end position="179"/>
    </location>
</feature>
<dbReference type="InterPro" id="IPR032466">
    <property type="entry name" value="Metal_Hydrolase"/>
</dbReference>
<dbReference type="NCBIfam" id="TIGR00221">
    <property type="entry name" value="nagA"/>
    <property type="match status" value="1"/>
</dbReference>
<dbReference type="CDD" id="cd00854">
    <property type="entry name" value="NagA"/>
    <property type="match status" value="1"/>
</dbReference>
<dbReference type="InterPro" id="IPR006680">
    <property type="entry name" value="Amidohydro-rel"/>
</dbReference>
<feature type="region of interest" description="Disordered" evidence="5">
    <location>
        <begin position="162"/>
        <end position="189"/>
    </location>
</feature>
<dbReference type="InterPro" id="IPR011059">
    <property type="entry name" value="Metal-dep_hydrolase_composite"/>
</dbReference>
<dbReference type="EMBL" id="JAUSTY010000008">
    <property type="protein sequence ID" value="MDQ0166302.1"/>
    <property type="molecule type" value="Genomic_DNA"/>
</dbReference>
<keyword evidence="3" id="KW-0378">Hydrolase</keyword>
<comment type="similarity">
    <text evidence="1">Belongs to the metallo-dependent hydrolases superfamily. NagA family.</text>
</comment>
<evidence type="ECO:0000256" key="2">
    <source>
        <dbReference type="ARBA" id="ARBA00022723"/>
    </source>
</evidence>
<evidence type="ECO:0000259" key="6">
    <source>
        <dbReference type="Pfam" id="PF01979"/>
    </source>
</evidence>
<evidence type="ECO:0000313" key="7">
    <source>
        <dbReference type="EMBL" id="MDQ0166302.1"/>
    </source>
</evidence>
<comment type="caution">
    <text evidence="7">The sequence shown here is derived from an EMBL/GenBank/DDBJ whole genome shotgun (WGS) entry which is preliminary data.</text>
</comment>
<dbReference type="SUPFAM" id="SSF51556">
    <property type="entry name" value="Metallo-dependent hydrolases"/>
    <property type="match status" value="2"/>
</dbReference>
<keyword evidence="8" id="KW-1185">Reference proteome</keyword>
<dbReference type="Gene3D" id="3.20.20.140">
    <property type="entry name" value="Metal-dependent hydrolases"/>
    <property type="match status" value="1"/>
</dbReference>
<dbReference type="PANTHER" id="PTHR11113">
    <property type="entry name" value="N-ACETYLGLUCOSAMINE-6-PHOSPHATE DEACETYLASE"/>
    <property type="match status" value="1"/>
</dbReference>
<name>A0ABT9VZA0_9BACI</name>
<dbReference type="InterPro" id="IPR003764">
    <property type="entry name" value="GlcNAc_6-P_deAcase"/>
</dbReference>
<dbReference type="PANTHER" id="PTHR11113:SF14">
    <property type="entry name" value="N-ACETYLGLUCOSAMINE-6-PHOSPHATE DEACETYLASE"/>
    <property type="match status" value="1"/>
</dbReference>
<dbReference type="SUPFAM" id="SSF51338">
    <property type="entry name" value="Composite domain of metallo-dependent hydrolases"/>
    <property type="match status" value="1"/>
</dbReference>
<dbReference type="RefSeq" id="WP_307394398.1">
    <property type="nucleotide sequence ID" value="NZ_BAAADK010000020.1"/>
</dbReference>
<feature type="domain" description="Amidohydrolase-related" evidence="6">
    <location>
        <begin position="202"/>
        <end position="459"/>
    </location>
</feature>
<sequence length="462" mass="50369">MNMKSGHVLTNGYFVIGDQLQYGELYVTEGKIEGFRPLPDQKEKSEDVTGGNHENNVQIFDCQGAVVGPGFIDVHVHGGGGADVMDNTLEAFETMAQAHVKHGTTRFLLTTVTASHDSLLKVCTLAAKYISQKEKEAQQGTQGEEDGTKNLQEASLEGDTFQVSHQQEAVQESHQQEAVQESAPKQDDVEEVRLQVSRLQGAMPIGLHIEGPYIAPSKKGAQNAEHIRSFSLEEVEELQRAAQGNIKLITLAPERLQQQSDLQKLVELGIVPSIGHTEATYEECQRAFEHGATHMTHLCNAMPGLHHRSPGPIAFALNQDGCTVEFIADGIHVHPSMIQLALKAKKQDEVIVVTDAMSAMGQEDGNYSLGNLAVTVKDGIATLADGTLAGSTLNMERAYQLLLDQCQIDPVQLFRMMSTTPARILGLEQQFGSIEQGKAADLVVMKDHMIDKVMVAGQWIVC</sequence>
<evidence type="ECO:0000256" key="3">
    <source>
        <dbReference type="ARBA" id="ARBA00022801"/>
    </source>
</evidence>
<gene>
    <name evidence="7" type="ORF">J2S11_002206</name>
</gene>
<protein>
    <submittedName>
        <fullName evidence="7">N-acetylglucosamine-6-phosphate deacetylase</fullName>
    </submittedName>
</protein>
<dbReference type="Proteomes" id="UP001235840">
    <property type="component" value="Unassembled WGS sequence"/>
</dbReference>
<proteinExistence type="inferred from homology"/>
<evidence type="ECO:0000313" key="8">
    <source>
        <dbReference type="Proteomes" id="UP001235840"/>
    </source>
</evidence>
<evidence type="ECO:0000256" key="4">
    <source>
        <dbReference type="ARBA" id="ARBA00023277"/>
    </source>
</evidence>
<reference evidence="7 8" key="1">
    <citation type="submission" date="2023-07" db="EMBL/GenBank/DDBJ databases">
        <title>Genomic Encyclopedia of Type Strains, Phase IV (KMG-IV): sequencing the most valuable type-strain genomes for metagenomic binning, comparative biology and taxonomic classification.</title>
        <authorList>
            <person name="Goeker M."/>
        </authorList>
    </citation>
    <scope>NUCLEOTIDE SEQUENCE [LARGE SCALE GENOMIC DNA]</scope>
    <source>
        <strain evidence="7 8">DSM 12751</strain>
    </source>
</reference>